<dbReference type="InterPro" id="IPR000215">
    <property type="entry name" value="Serpin_fam"/>
</dbReference>
<evidence type="ECO:0000256" key="5">
    <source>
        <dbReference type="SAM" id="SignalP"/>
    </source>
</evidence>
<dbReference type="PROSITE" id="PS00284">
    <property type="entry name" value="SERPIN"/>
    <property type="match status" value="1"/>
</dbReference>
<keyword evidence="5" id="KW-0732">Signal</keyword>
<feature type="signal peptide" evidence="5">
    <location>
        <begin position="1"/>
        <end position="19"/>
    </location>
</feature>
<dbReference type="InterPro" id="IPR023796">
    <property type="entry name" value="Serpin_dom"/>
</dbReference>
<dbReference type="OrthoDB" id="9440847at2759"/>
<dbReference type="PANTHER" id="PTHR11461">
    <property type="entry name" value="SERINE PROTEASE INHIBITOR, SERPIN"/>
    <property type="match status" value="1"/>
</dbReference>
<dbReference type="GeneID" id="114249837"/>
<organism evidence="7 8">
    <name type="scientific">Bombyx mandarina</name>
    <name type="common">Wild silk moth</name>
    <name type="synonym">Wild silkworm</name>
    <dbReference type="NCBI Taxonomy" id="7092"/>
    <lineage>
        <taxon>Eukaryota</taxon>
        <taxon>Metazoa</taxon>
        <taxon>Ecdysozoa</taxon>
        <taxon>Arthropoda</taxon>
        <taxon>Hexapoda</taxon>
        <taxon>Insecta</taxon>
        <taxon>Pterygota</taxon>
        <taxon>Neoptera</taxon>
        <taxon>Endopterygota</taxon>
        <taxon>Lepidoptera</taxon>
        <taxon>Glossata</taxon>
        <taxon>Ditrysia</taxon>
        <taxon>Bombycoidea</taxon>
        <taxon>Bombycidae</taxon>
        <taxon>Bombycinae</taxon>
        <taxon>Bombyx</taxon>
    </lineage>
</organism>
<comment type="similarity">
    <text evidence="1 4">Belongs to the serpin family.</text>
</comment>
<keyword evidence="7" id="KW-1185">Reference proteome</keyword>
<sequence length="399" mass="44733">MTRFISLISILLLTPGIYGQCNLKTAGAYFKRSLYEFSNDLAVRINYETDSHFVMSGLSAWTLISALSFGATDETLQEIYQVARLHPHKCFNNKIFKLLRDQKETAVGTLEKSSALFVDERMIVQEKFQVDVQKTGVCGVKVLSFDDTISSAATINQYVNEVTHSTIEEIVIPSDLEGVILVLIDALYFKGAWKTQFPYDDTEPSAFYNHQGNQIGDVNLMFVTGSFNLSRIDQLKSSVLELPYGNDGRFSMLIFRPHNDVTVSTVIQEMKSISLAAILDSFHGAHSVAVQIPRFKVTSDINNLKELLIDMGLITMFDSDRASFSDLSDYPVYVSNFIQKANIEVTEDGTVASSVSVVTFEARMLPDQFVVNRPFLYMIIDRALEIPLFIGAYSEPSLF</sequence>
<dbReference type="PANTHER" id="PTHR11461:SF211">
    <property type="entry name" value="GH10112P-RELATED"/>
    <property type="match status" value="1"/>
</dbReference>
<dbReference type="Gene3D" id="3.30.497.10">
    <property type="entry name" value="Antithrombin, subunit I, domain 2"/>
    <property type="match status" value="1"/>
</dbReference>
<name>A0A6J2KAN4_BOMMA</name>
<dbReference type="Gene3D" id="2.30.39.10">
    <property type="entry name" value="Alpha-1-antitrypsin, domain 1"/>
    <property type="match status" value="1"/>
</dbReference>
<dbReference type="Pfam" id="PF00079">
    <property type="entry name" value="Serpin"/>
    <property type="match status" value="1"/>
</dbReference>
<evidence type="ECO:0000313" key="8">
    <source>
        <dbReference type="RefSeq" id="XP_028039346.1"/>
    </source>
</evidence>
<accession>A0A6J2KAN4</accession>
<dbReference type="SMR" id="A0A6J2KAN4"/>
<dbReference type="GO" id="GO:0005615">
    <property type="term" value="C:extracellular space"/>
    <property type="evidence" value="ECO:0007669"/>
    <property type="project" value="InterPro"/>
</dbReference>
<dbReference type="GO" id="GO:0004867">
    <property type="term" value="F:serine-type endopeptidase inhibitor activity"/>
    <property type="evidence" value="ECO:0007669"/>
    <property type="project" value="UniProtKB-KW"/>
</dbReference>
<dbReference type="Proteomes" id="UP000504629">
    <property type="component" value="Unplaced"/>
</dbReference>
<dbReference type="KEGG" id="bman:114249837"/>
<evidence type="ECO:0000313" key="7">
    <source>
        <dbReference type="Proteomes" id="UP000504629"/>
    </source>
</evidence>
<keyword evidence="2 8" id="KW-0646">Protease inhibitor</keyword>
<evidence type="ECO:0000256" key="1">
    <source>
        <dbReference type="ARBA" id="ARBA00009500"/>
    </source>
</evidence>
<protein>
    <submittedName>
        <fullName evidence="8">Serine protease inhibitor 77Ba-like</fullName>
    </submittedName>
</protein>
<dbReference type="InterPro" id="IPR036186">
    <property type="entry name" value="Serpin_sf"/>
</dbReference>
<proteinExistence type="inferred from homology"/>
<evidence type="ECO:0000256" key="2">
    <source>
        <dbReference type="ARBA" id="ARBA00022690"/>
    </source>
</evidence>
<feature type="domain" description="Serpin" evidence="6">
    <location>
        <begin position="35"/>
        <end position="396"/>
    </location>
</feature>
<dbReference type="AlphaFoldDB" id="A0A6J2KAN4"/>
<dbReference type="InterPro" id="IPR042185">
    <property type="entry name" value="Serpin_sf_2"/>
</dbReference>
<dbReference type="RefSeq" id="XP_028039346.1">
    <property type="nucleotide sequence ID" value="XM_028183545.1"/>
</dbReference>
<feature type="chain" id="PRO_5026956965" evidence="5">
    <location>
        <begin position="20"/>
        <end position="399"/>
    </location>
</feature>
<dbReference type="SMART" id="SM00093">
    <property type="entry name" value="SERPIN"/>
    <property type="match status" value="1"/>
</dbReference>
<dbReference type="SUPFAM" id="SSF56574">
    <property type="entry name" value="Serpins"/>
    <property type="match status" value="1"/>
</dbReference>
<dbReference type="CTD" id="100272173"/>
<reference evidence="8" key="1">
    <citation type="submission" date="2025-08" db="UniProtKB">
        <authorList>
            <consortium name="RefSeq"/>
        </authorList>
    </citation>
    <scope>IDENTIFICATION</scope>
    <source>
        <tissue evidence="8">Silk gland</tissue>
    </source>
</reference>
<dbReference type="InterPro" id="IPR023795">
    <property type="entry name" value="Serpin_CS"/>
</dbReference>
<evidence type="ECO:0000259" key="6">
    <source>
        <dbReference type="SMART" id="SM00093"/>
    </source>
</evidence>
<dbReference type="CDD" id="cd19598">
    <property type="entry name" value="serpin77Ba-like_insects"/>
    <property type="match status" value="1"/>
</dbReference>
<gene>
    <name evidence="8" type="primary">LOC114249837</name>
</gene>
<keyword evidence="3 8" id="KW-0722">Serine protease inhibitor</keyword>
<evidence type="ECO:0000256" key="4">
    <source>
        <dbReference type="RuleBase" id="RU000411"/>
    </source>
</evidence>
<evidence type="ECO:0000256" key="3">
    <source>
        <dbReference type="ARBA" id="ARBA00022900"/>
    </source>
</evidence>
<dbReference type="InterPro" id="IPR042178">
    <property type="entry name" value="Serpin_sf_1"/>
</dbReference>